<keyword evidence="3" id="KW-1185">Reference proteome</keyword>
<gene>
    <name evidence="2" type="ORF">AAF712_014381</name>
</gene>
<feature type="compositionally biased region" description="Polar residues" evidence="1">
    <location>
        <begin position="182"/>
        <end position="193"/>
    </location>
</feature>
<protein>
    <submittedName>
        <fullName evidence="2">Uncharacterized protein</fullName>
    </submittedName>
</protein>
<dbReference type="Proteomes" id="UP001437256">
    <property type="component" value="Unassembled WGS sequence"/>
</dbReference>
<organism evidence="2 3">
    <name type="scientific">Marasmius tenuissimus</name>
    <dbReference type="NCBI Taxonomy" id="585030"/>
    <lineage>
        <taxon>Eukaryota</taxon>
        <taxon>Fungi</taxon>
        <taxon>Dikarya</taxon>
        <taxon>Basidiomycota</taxon>
        <taxon>Agaricomycotina</taxon>
        <taxon>Agaricomycetes</taxon>
        <taxon>Agaricomycetidae</taxon>
        <taxon>Agaricales</taxon>
        <taxon>Marasmiineae</taxon>
        <taxon>Marasmiaceae</taxon>
        <taxon>Marasmius</taxon>
    </lineage>
</organism>
<name>A0ABR2ZEQ1_9AGAR</name>
<reference evidence="2 3" key="1">
    <citation type="submission" date="2024-05" db="EMBL/GenBank/DDBJ databases">
        <title>A draft genome resource for the thread blight pathogen Marasmius tenuissimus strain MS-2.</title>
        <authorList>
            <person name="Yulfo-Soto G.E."/>
            <person name="Baruah I.K."/>
            <person name="Amoako-Attah I."/>
            <person name="Bukari Y."/>
            <person name="Meinhardt L.W."/>
            <person name="Bailey B.A."/>
            <person name="Cohen S.P."/>
        </authorList>
    </citation>
    <scope>NUCLEOTIDE SEQUENCE [LARGE SCALE GENOMIC DNA]</scope>
    <source>
        <strain evidence="2 3">MS-2</strain>
    </source>
</reference>
<evidence type="ECO:0000256" key="1">
    <source>
        <dbReference type="SAM" id="MobiDB-lite"/>
    </source>
</evidence>
<dbReference type="EMBL" id="JBBXMP010000263">
    <property type="protein sequence ID" value="KAL0058917.1"/>
    <property type="molecule type" value="Genomic_DNA"/>
</dbReference>
<sequence length="219" mass="24018">MSSAIRELISFVCDRLAVEDKTWDHLGEANQAAWHEAVRCFAKLHGQPIEEFRTGVVRGNTNSPHPSKPSPTIDAMRGGYEWDMSTLGGNDRDSVIVLGSPNSGAFDHLGGTQNKALEHVKSIVPHYLRHVGRTRGGTRISGHSLQRKDSGESGDTVIWRYDQTKAVNDKDTSENEDGGNLCSPTTPDTAQSFTRRRRPVGEPREPEVKFGGVGADKKV</sequence>
<feature type="region of interest" description="Disordered" evidence="1">
    <location>
        <begin position="134"/>
        <end position="219"/>
    </location>
</feature>
<accession>A0ABR2ZEQ1</accession>
<feature type="compositionally biased region" description="Basic and acidic residues" evidence="1">
    <location>
        <begin position="199"/>
        <end position="208"/>
    </location>
</feature>
<proteinExistence type="predicted"/>
<comment type="caution">
    <text evidence="2">The sequence shown here is derived from an EMBL/GenBank/DDBJ whole genome shotgun (WGS) entry which is preliminary data.</text>
</comment>
<evidence type="ECO:0000313" key="2">
    <source>
        <dbReference type="EMBL" id="KAL0058917.1"/>
    </source>
</evidence>
<evidence type="ECO:0000313" key="3">
    <source>
        <dbReference type="Proteomes" id="UP001437256"/>
    </source>
</evidence>